<dbReference type="EMBL" id="JBJXBP010000004">
    <property type="protein sequence ID" value="KAL3832834.1"/>
    <property type="molecule type" value="Genomic_DNA"/>
</dbReference>
<dbReference type="Proteomes" id="UP001634393">
    <property type="component" value="Unassembled WGS sequence"/>
</dbReference>
<protein>
    <submittedName>
        <fullName evidence="1">Uncharacterized protein</fullName>
    </submittedName>
</protein>
<organism evidence="1 2">
    <name type="scientific">Penstemon smallii</name>
    <dbReference type="NCBI Taxonomy" id="265156"/>
    <lineage>
        <taxon>Eukaryota</taxon>
        <taxon>Viridiplantae</taxon>
        <taxon>Streptophyta</taxon>
        <taxon>Embryophyta</taxon>
        <taxon>Tracheophyta</taxon>
        <taxon>Spermatophyta</taxon>
        <taxon>Magnoliopsida</taxon>
        <taxon>eudicotyledons</taxon>
        <taxon>Gunneridae</taxon>
        <taxon>Pentapetalae</taxon>
        <taxon>asterids</taxon>
        <taxon>lamiids</taxon>
        <taxon>Lamiales</taxon>
        <taxon>Plantaginaceae</taxon>
        <taxon>Cheloneae</taxon>
        <taxon>Penstemon</taxon>
    </lineage>
</organism>
<evidence type="ECO:0000313" key="1">
    <source>
        <dbReference type="EMBL" id="KAL3832834.1"/>
    </source>
</evidence>
<name>A0ABD3T7C7_9LAMI</name>
<gene>
    <name evidence="1" type="ORF">ACJIZ3_007570</name>
</gene>
<sequence length="64" mass="7196">MCSRASSHLPWTAKPMIIVFQEHKSLFPPPNSPNSSIALSIAPHLAYNSNTAFLTNKFFKYPFT</sequence>
<proteinExistence type="predicted"/>
<accession>A0ABD3T7C7</accession>
<evidence type="ECO:0000313" key="2">
    <source>
        <dbReference type="Proteomes" id="UP001634393"/>
    </source>
</evidence>
<reference evidence="1 2" key="1">
    <citation type="submission" date="2024-12" db="EMBL/GenBank/DDBJ databases">
        <title>The unique morphological basis and parallel evolutionary history of personate flowers in Penstemon.</title>
        <authorList>
            <person name="Depatie T.H."/>
            <person name="Wessinger C.A."/>
        </authorList>
    </citation>
    <scope>NUCLEOTIDE SEQUENCE [LARGE SCALE GENOMIC DNA]</scope>
    <source>
        <strain evidence="1">WTNN_2</strain>
        <tissue evidence="1">Leaf</tissue>
    </source>
</reference>
<keyword evidence="2" id="KW-1185">Reference proteome</keyword>
<dbReference type="AlphaFoldDB" id="A0ABD3T7C7"/>
<comment type="caution">
    <text evidence="1">The sequence shown here is derived from an EMBL/GenBank/DDBJ whole genome shotgun (WGS) entry which is preliminary data.</text>
</comment>